<proteinExistence type="predicted"/>
<organism evidence="1 2">
    <name type="scientific">Lunasporangiospora selenospora</name>
    <dbReference type="NCBI Taxonomy" id="979761"/>
    <lineage>
        <taxon>Eukaryota</taxon>
        <taxon>Fungi</taxon>
        <taxon>Fungi incertae sedis</taxon>
        <taxon>Mucoromycota</taxon>
        <taxon>Mortierellomycotina</taxon>
        <taxon>Mortierellomycetes</taxon>
        <taxon>Mortierellales</taxon>
        <taxon>Mortierellaceae</taxon>
        <taxon>Lunasporangiospora</taxon>
    </lineage>
</organism>
<sequence length="152" mass="17561">MYINNLGDLMCDDDKARLYELIPKEAVEKLFFGLRSRFRPLISAVEEIITKGRMILDKVAKDPAMFKDAVDLKHVLRQTVVSRASLGLSWSLQGEESILVKSAFARLLIAADQAATEKLVKTIIDELFVFQAAYNFNRREDEVFYNFFREQY</sequence>
<reference evidence="1" key="1">
    <citation type="journal article" date="2020" name="Fungal Divers.">
        <title>Resolving the Mortierellaceae phylogeny through synthesis of multi-gene phylogenetics and phylogenomics.</title>
        <authorList>
            <person name="Vandepol N."/>
            <person name="Liber J."/>
            <person name="Desiro A."/>
            <person name="Na H."/>
            <person name="Kennedy M."/>
            <person name="Barry K."/>
            <person name="Grigoriev I.V."/>
            <person name="Miller A.N."/>
            <person name="O'Donnell K."/>
            <person name="Stajich J.E."/>
            <person name="Bonito G."/>
        </authorList>
    </citation>
    <scope>NUCLEOTIDE SEQUENCE</scope>
    <source>
        <strain evidence="1">KOD1015</strain>
    </source>
</reference>
<evidence type="ECO:0000313" key="1">
    <source>
        <dbReference type="EMBL" id="KAF9581158.1"/>
    </source>
</evidence>
<dbReference type="EMBL" id="JAABOA010001639">
    <property type="protein sequence ID" value="KAF9581158.1"/>
    <property type="molecule type" value="Genomic_DNA"/>
</dbReference>
<accession>A0A9P6FT95</accession>
<dbReference type="Proteomes" id="UP000780801">
    <property type="component" value="Unassembled WGS sequence"/>
</dbReference>
<name>A0A9P6FT95_9FUNG</name>
<keyword evidence="2" id="KW-1185">Reference proteome</keyword>
<gene>
    <name evidence="1" type="ORF">BGW38_001928</name>
</gene>
<dbReference type="AlphaFoldDB" id="A0A9P6FT95"/>
<comment type="caution">
    <text evidence="1">The sequence shown here is derived from an EMBL/GenBank/DDBJ whole genome shotgun (WGS) entry which is preliminary data.</text>
</comment>
<protein>
    <submittedName>
        <fullName evidence="1">Uncharacterized protein</fullName>
    </submittedName>
</protein>
<dbReference type="OrthoDB" id="2393824at2759"/>
<evidence type="ECO:0000313" key="2">
    <source>
        <dbReference type="Proteomes" id="UP000780801"/>
    </source>
</evidence>